<dbReference type="InterPro" id="IPR000159">
    <property type="entry name" value="RA_dom"/>
</dbReference>
<dbReference type="Pfam" id="PF23010">
    <property type="entry name" value="RA_3"/>
    <property type="match status" value="1"/>
</dbReference>
<dbReference type="InterPro" id="IPR029787">
    <property type="entry name" value="Nucleotide_cyclase"/>
</dbReference>
<dbReference type="GO" id="GO:0000981">
    <property type="term" value="F:DNA-binding transcription factor activity, RNA polymerase II-specific"/>
    <property type="evidence" value="ECO:0007669"/>
    <property type="project" value="InterPro"/>
</dbReference>
<organism evidence="19 20">
    <name type="scientific">Bifiguratus adelaidae</name>
    <dbReference type="NCBI Taxonomy" id="1938954"/>
    <lineage>
        <taxon>Eukaryota</taxon>
        <taxon>Fungi</taxon>
        <taxon>Fungi incertae sedis</taxon>
        <taxon>Mucoromycota</taxon>
        <taxon>Mucoromycotina</taxon>
        <taxon>Endogonomycetes</taxon>
        <taxon>Endogonales</taxon>
        <taxon>Endogonales incertae sedis</taxon>
        <taxon>Bifiguratus</taxon>
    </lineage>
</organism>
<gene>
    <name evidence="19" type="ORF">BZG36_03569</name>
</gene>
<comment type="catalytic activity">
    <reaction evidence="1">
        <text>ATP = 3',5'-cyclic AMP + diphosphate</text>
        <dbReference type="Rhea" id="RHEA:15389"/>
        <dbReference type="ChEBI" id="CHEBI:30616"/>
        <dbReference type="ChEBI" id="CHEBI:33019"/>
        <dbReference type="ChEBI" id="CHEBI:58165"/>
        <dbReference type="EC" id="4.6.1.1"/>
    </reaction>
</comment>
<feature type="region of interest" description="Disordered" evidence="15">
    <location>
        <begin position="1"/>
        <end position="27"/>
    </location>
</feature>
<feature type="domain" description="Guanylate cyclase" evidence="16">
    <location>
        <begin position="2552"/>
        <end position="2688"/>
    </location>
</feature>
<dbReference type="InterPro" id="IPR012472">
    <property type="entry name" value="MCP1_TM"/>
</dbReference>
<feature type="compositionally biased region" description="Polar residues" evidence="15">
    <location>
        <begin position="1058"/>
        <end position="1073"/>
    </location>
</feature>
<dbReference type="GO" id="GO:0006351">
    <property type="term" value="P:DNA-templated transcription"/>
    <property type="evidence" value="ECO:0007669"/>
    <property type="project" value="InterPro"/>
</dbReference>
<keyword evidence="8" id="KW-0460">Magnesium</keyword>
<comment type="similarity">
    <text evidence="2">Belongs to the adenylyl cyclase class-3 family.</text>
</comment>
<evidence type="ECO:0000256" key="9">
    <source>
        <dbReference type="ARBA" id="ARBA00022998"/>
    </source>
</evidence>
<feature type="region of interest" description="Disordered" evidence="15">
    <location>
        <begin position="42"/>
        <end position="71"/>
    </location>
</feature>
<dbReference type="SUPFAM" id="SSF55073">
    <property type="entry name" value="Nucleotide cyclase"/>
    <property type="match status" value="1"/>
</dbReference>
<dbReference type="GO" id="GO:0005737">
    <property type="term" value="C:cytoplasm"/>
    <property type="evidence" value="ECO:0007669"/>
    <property type="project" value="TreeGrafter"/>
</dbReference>
<feature type="compositionally biased region" description="Basic and acidic residues" evidence="15">
    <location>
        <begin position="1107"/>
        <end position="1124"/>
    </location>
</feature>
<dbReference type="PROSITE" id="PS51746">
    <property type="entry name" value="PPM_2"/>
    <property type="match status" value="1"/>
</dbReference>
<dbReference type="Gene3D" id="3.30.70.1230">
    <property type="entry name" value="Nucleotide cyclase"/>
    <property type="match status" value="1"/>
</dbReference>
<dbReference type="Gene3D" id="3.80.10.10">
    <property type="entry name" value="Ribonuclease Inhibitor"/>
    <property type="match status" value="3"/>
</dbReference>
<dbReference type="SMART" id="SM00364">
    <property type="entry name" value="LRR_BAC"/>
    <property type="match status" value="10"/>
</dbReference>
<dbReference type="InterPro" id="IPR003591">
    <property type="entry name" value="Leu-rich_rpt_typical-subtyp"/>
</dbReference>
<dbReference type="CDD" id="cd17214">
    <property type="entry name" value="RA_CYR1_like"/>
    <property type="match status" value="1"/>
</dbReference>
<dbReference type="GO" id="GO:0035556">
    <property type="term" value="P:intracellular signal transduction"/>
    <property type="evidence" value="ECO:0007669"/>
    <property type="project" value="InterPro"/>
</dbReference>
<evidence type="ECO:0000256" key="3">
    <source>
        <dbReference type="ARBA" id="ARBA00012201"/>
    </source>
</evidence>
<dbReference type="CDD" id="cd00067">
    <property type="entry name" value="GAL4"/>
    <property type="match status" value="1"/>
</dbReference>
<keyword evidence="5" id="KW-0433">Leucine-rich repeat</keyword>
<dbReference type="PANTHER" id="PTHR48051">
    <property type="match status" value="1"/>
</dbReference>
<evidence type="ECO:0000256" key="6">
    <source>
        <dbReference type="ARBA" id="ARBA00022723"/>
    </source>
</evidence>
<evidence type="ECO:0000256" key="10">
    <source>
        <dbReference type="ARBA" id="ARBA00023239"/>
    </source>
</evidence>
<dbReference type="PROSITE" id="PS50125">
    <property type="entry name" value="GUANYLATE_CYCLASE_2"/>
    <property type="match status" value="1"/>
</dbReference>
<dbReference type="InterPro" id="IPR001138">
    <property type="entry name" value="Zn2Cys6_DnaBD"/>
</dbReference>
<feature type="domain" description="Ras-associating" evidence="17">
    <location>
        <begin position="1465"/>
        <end position="1555"/>
    </location>
</feature>
<keyword evidence="9" id="KW-0115">cAMP biosynthesis</keyword>
<name>A0A261Y0D1_9FUNG</name>
<dbReference type="Proteomes" id="UP000242875">
    <property type="component" value="Unassembled WGS sequence"/>
</dbReference>
<protein>
    <recommendedName>
        <fullName evidence="4">Adenylate cyclase</fullName>
        <ecNumber evidence="3">4.6.1.1</ecNumber>
    </recommendedName>
    <alternativeName>
        <fullName evidence="12">ATP pyrophosphate-lyase</fullName>
    </alternativeName>
    <alternativeName>
        <fullName evidence="13">Adenylyl cyclase</fullName>
    </alternativeName>
</protein>
<dbReference type="Pfam" id="PF00211">
    <property type="entry name" value="Guanylate_cyc"/>
    <property type="match status" value="1"/>
</dbReference>
<dbReference type="Pfam" id="PF13855">
    <property type="entry name" value="LRR_8"/>
    <property type="match status" value="2"/>
</dbReference>
<dbReference type="GO" id="GO:0006171">
    <property type="term" value="P:cAMP biosynthetic process"/>
    <property type="evidence" value="ECO:0007669"/>
    <property type="project" value="UniProtKB-KW"/>
</dbReference>
<evidence type="ECO:0000256" key="2">
    <source>
        <dbReference type="ARBA" id="ARBA00005381"/>
    </source>
</evidence>
<dbReference type="InterPro" id="IPR001611">
    <property type="entry name" value="Leu-rich_rpt"/>
</dbReference>
<evidence type="ECO:0000259" key="16">
    <source>
        <dbReference type="PROSITE" id="PS50125"/>
    </source>
</evidence>
<reference evidence="19 20" key="1">
    <citation type="journal article" date="2017" name="Mycologia">
        <title>Bifiguratus adelaidae, gen. et sp. nov., a new member of Mucoromycotina in endophytic and soil-dwelling habitats.</title>
        <authorList>
            <person name="Torres-Cruz T.J."/>
            <person name="Billingsley Tobias T.L."/>
            <person name="Almatruk M."/>
            <person name="Hesse C."/>
            <person name="Kuske C.R."/>
            <person name="Desiro A."/>
            <person name="Benucci G.M."/>
            <person name="Bonito G."/>
            <person name="Stajich J.E."/>
            <person name="Dunlap C."/>
            <person name="Arnold A.E."/>
            <person name="Porras-Alfaro A."/>
        </authorList>
    </citation>
    <scope>NUCLEOTIDE SEQUENCE [LARGE SCALE GENOMIC DNA]</scope>
    <source>
        <strain evidence="19 20">AZ0501</strain>
    </source>
</reference>
<feature type="region of interest" description="Disordered" evidence="15">
    <location>
        <begin position="1053"/>
        <end position="1073"/>
    </location>
</feature>
<evidence type="ECO:0000313" key="20">
    <source>
        <dbReference type="Proteomes" id="UP000242875"/>
    </source>
</evidence>
<dbReference type="Pfam" id="PF00481">
    <property type="entry name" value="PP2C"/>
    <property type="match status" value="1"/>
</dbReference>
<evidence type="ECO:0000256" key="15">
    <source>
        <dbReference type="SAM" id="MobiDB-lite"/>
    </source>
</evidence>
<keyword evidence="10" id="KW-0456">Lyase</keyword>
<dbReference type="InterPro" id="IPR007219">
    <property type="entry name" value="XnlR_reg_dom"/>
</dbReference>
<feature type="compositionally biased region" description="Basic and acidic residues" evidence="15">
    <location>
        <begin position="1205"/>
        <end position="1217"/>
    </location>
</feature>
<evidence type="ECO:0000256" key="8">
    <source>
        <dbReference type="ARBA" id="ARBA00022842"/>
    </source>
</evidence>
<evidence type="ECO:0000259" key="17">
    <source>
        <dbReference type="PROSITE" id="PS50200"/>
    </source>
</evidence>
<dbReference type="GO" id="GO:0008270">
    <property type="term" value="F:zinc ion binding"/>
    <property type="evidence" value="ECO:0007669"/>
    <property type="project" value="InterPro"/>
</dbReference>
<dbReference type="SMART" id="SM00314">
    <property type="entry name" value="RA"/>
    <property type="match status" value="1"/>
</dbReference>
<proteinExistence type="inferred from homology"/>
<feature type="coiled-coil region" evidence="14">
    <location>
        <begin position="113"/>
        <end position="140"/>
    </location>
</feature>
<dbReference type="InterPro" id="IPR036864">
    <property type="entry name" value="Zn2-C6_fun-type_DNA-bd_sf"/>
</dbReference>
<dbReference type="CDD" id="cd00143">
    <property type="entry name" value="PP2Cc"/>
    <property type="match status" value="1"/>
</dbReference>
<dbReference type="SUPFAM" id="SSF52058">
    <property type="entry name" value="L domain-like"/>
    <property type="match status" value="2"/>
</dbReference>
<feature type="compositionally biased region" description="Polar residues" evidence="15">
    <location>
        <begin position="1230"/>
        <end position="1251"/>
    </location>
</feature>
<evidence type="ECO:0000256" key="1">
    <source>
        <dbReference type="ARBA" id="ARBA00001593"/>
    </source>
</evidence>
<dbReference type="Pfam" id="PF07950">
    <property type="entry name" value="MCP1_TM"/>
    <property type="match status" value="1"/>
</dbReference>
<dbReference type="EMBL" id="MVBO01000056">
    <property type="protein sequence ID" value="OZJ04056.1"/>
    <property type="molecule type" value="Genomic_DNA"/>
</dbReference>
<dbReference type="SMART" id="SM00369">
    <property type="entry name" value="LRR_TYP"/>
    <property type="match status" value="10"/>
</dbReference>
<evidence type="ECO:0000256" key="7">
    <source>
        <dbReference type="ARBA" id="ARBA00022737"/>
    </source>
</evidence>
<dbReference type="GO" id="GO:0003677">
    <property type="term" value="F:DNA binding"/>
    <property type="evidence" value="ECO:0007669"/>
    <property type="project" value="InterPro"/>
</dbReference>
<dbReference type="InterPro" id="IPR001054">
    <property type="entry name" value="A/G_cyclase"/>
</dbReference>
<evidence type="ECO:0000256" key="5">
    <source>
        <dbReference type="ARBA" id="ARBA00022614"/>
    </source>
</evidence>
<keyword evidence="14" id="KW-0175">Coiled coil</keyword>
<dbReference type="Gene3D" id="3.60.40.10">
    <property type="entry name" value="PPM-type phosphatase domain"/>
    <property type="match status" value="1"/>
</dbReference>
<feature type="region of interest" description="Disordered" evidence="15">
    <location>
        <begin position="1107"/>
        <end position="1129"/>
    </location>
</feature>
<dbReference type="InterPro" id="IPR050216">
    <property type="entry name" value="LRR_domain-containing"/>
</dbReference>
<dbReference type="CDD" id="cd12148">
    <property type="entry name" value="fungal_TF_MHR"/>
    <property type="match status" value="1"/>
</dbReference>
<evidence type="ECO:0000256" key="11">
    <source>
        <dbReference type="ARBA" id="ARBA00023242"/>
    </source>
</evidence>
<feature type="region of interest" description="Disordered" evidence="15">
    <location>
        <begin position="1168"/>
        <end position="1267"/>
    </location>
</feature>
<dbReference type="SMART" id="SM00332">
    <property type="entry name" value="PP2Cc"/>
    <property type="match status" value="1"/>
</dbReference>
<feature type="compositionally biased region" description="Basic and acidic residues" evidence="15">
    <location>
        <begin position="54"/>
        <end position="65"/>
    </location>
</feature>
<dbReference type="InterPro" id="IPR001932">
    <property type="entry name" value="PPM-type_phosphatase-like_dom"/>
</dbReference>
<evidence type="ECO:0000256" key="4">
    <source>
        <dbReference type="ARBA" id="ARBA00021420"/>
    </source>
</evidence>
<accession>A0A261Y0D1</accession>
<evidence type="ECO:0000259" key="18">
    <source>
        <dbReference type="PROSITE" id="PS51746"/>
    </source>
</evidence>
<keyword evidence="6" id="KW-0479">Metal-binding</keyword>
<dbReference type="InterPro" id="IPR032675">
    <property type="entry name" value="LRR_dom_sf"/>
</dbReference>
<dbReference type="EC" id="4.6.1.1" evidence="3"/>
<dbReference type="PANTHER" id="PTHR48051:SF1">
    <property type="entry name" value="RAS SUPPRESSOR PROTEIN 1"/>
    <property type="match status" value="1"/>
</dbReference>
<feature type="compositionally biased region" description="Basic residues" evidence="15">
    <location>
        <begin position="1188"/>
        <end position="1204"/>
    </location>
</feature>
<dbReference type="CDD" id="cd07302">
    <property type="entry name" value="CHD"/>
    <property type="match status" value="1"/>
</dbReference>
<dbReference type="OrthoDB" id="2021138at2759"/>
<dbReference type="Pfam" id="PF04082">
    <property type="entry name" value="Fungal_trans"/>
    <property type="match status" value="1"/>
</dbReference>
<keyword evidence="11" id="KW-0539">Nucleus</keyword>
<sequence length="2920" mass="327147">MEDDQGIQLPMDLSGDSADGDGPPGFYNNFFTNTISLQFLDTSHDKKKQKTSTKKSDETKTEGRKGSKQGPSLVLGACHRCRRMKRKCDKMRCFVTNNECTYDAVSPLKKPETKAIVNKVRELESMMRLLQEQINNMSDEDEDGSDEEMNEATNARPHMTHRYVDMNQKFQDTVGNDVQGSKPKRTSAFAEEDMVDDDDDNVWMKMNFEINSNDNNSVTEGRVIPSPAQPKKRWNLNITPSGINIDSNATSIAEILTLLMKSMDSLYPSPESSLMQFSNRYQEDMRDADDSEETAIAKRSYGGQPIRFWYLHGEGFTLRFQTVLLQPVNFKPDNPGFDYPMFTAQMLVGHTIDIYLACFYHFKPMFPNDKFINYVQDYITPSSNRPQPPASVVMLMYAICPSIASHTFKFHQSHLYSHGHTLNLQPMQSDTSKSVVDDSVIFGEWFYSQARDMLTELFDTEDLWVATALHHMAIYCLHRSRERALRYHDMSIRVAIALGANTKEGVYGDMYDKEFGKRLWWAICKYSHMISFVGYSDQPSVVRQIDIPEPVPMEREDAKARLAIEATNIIYRFSFLMDDISKVSNNMDMTALSDRCLRRLEEIETSIPIYLRYDDALPSPATPQANPTPAGPRDDPSLHHDLETFQSAFALYIRLWYHLCIITMNRHILTTYPRQDDPSGLEAWTICVNSAYRLVELFEKIYVVNSSRLCFDDAYDAWYSCTLSMVTDVLLRDAKVGSPVDSPSQTPLLNMLRDPASVDDAIFSPGSPNAPIHSLFRTSSFAERKPSITHLTSPTRALSARYLKRVLNVFRSGALQKRTLYGQMSYGRYVYGVLSDIQAYSALGFSVFLATHATQVALANVGVDVANNWLLLGRPLYQDRLIENVVVIGGVTAHVAAGVAKACMRRPKYQVVDLEGDLTRYAVVESDEALRLAEEGRVNTVISQGARKRISMLLPGHRVIGYMLIPVLLGHYIITRAAPLRYFGDSAFLDFSYISLGLQTHPRLFGGLQVALVGLGMYHVCSGTATIWKRVFGGRSRATSSIKHSYRPLHGDAKEISMDSNNTGTADSHSATSRTISFGTSQATAPLHLPASSTGSVVKELSLDTSDNIHEPDWTRPHDTKTDVNDSNVDVYGVGRRPSIMDQQSIAGSDHSEIVPFDSAPHSALNMSKQERLPDSTPALPPSPGMPRGKKEKKGLFPFRRKKSKDKEEDDHYREIPRSFPRKLSDDAASPTSSLDSPANSIRLPPSSSTPEPGKRKLNKAYTSSAAPSQPQINNYMYYMYYRAPLSSSSVQPSGRGRFFRHDFLDNRSPKSPLAIDTDFEHMEGIVNSNADLHLDESSANRVLSYSFFKDSSSFLVDPTSKRMDRVASESSFMDLSQLQEHQKRLHESAQKSMRAANEVDKTSVSQQTLSLPVPAHGTAAWAPPESWAVQPVGYLGPLGPAELRKESQDSEIEESKFDYNLNMQDYTIRIFRPDTTFTVLSCPLSTSTADIIQMLAKKYFLQDTTRYNLYIKYHETERALMPTERPLLMQKTLLEQMGYTDLDRLEDLGREDNSYLVRFTFRPAAARTVPTEEEVDFGNYEHVDLQLRNLRTIPIFLYNQANVIVSLNVSRNWFIALPMDFVQLCSSLRELTLCFNDFSQIPASIRYIATLERLNIANNKVKELDHAHLEELPNLRSLEVSNNQLKDLPKGFANMKNLRFLSIANNYFTEFPKILCEIPSLEDLDISFNKISSLPDESSKMESLRSFRAVANELAGELPASWSELEHLREVDIRQNAITSLTTLSAVLSLQKLTCDYNAVSVVQTEFPNLCTLKASKNHLTQFKLSPNVPSIAGFPSLTGSVLTNLNLSGCKLSTLSDELLATATAIEVLILDNNFLTAIPKTISHLHKLGKLSVQNNELADIPFEISHLADLRILDLQQNNLKTLPKEIWLCPALQSLNCSSNLLTAFPKPISAVGVQLSTTGGFAEYQTTIPTEAFPEPVMGTNSGQGIVDMETVTPETEAATKIDSFLTFNPPSFFSSPRNHPPPVTLTLRNLALGDNRFTDEVFGPLSLFSELRSLNLSFNDMYEIPPEGLCHHHLHELYLSGNHLSSLPADDIEKLSHLRVLHLNGNKLQTLPAELGKLRKLQVLDVGSNMLKYNIANWPYDWNWNWNLALKYLNFSGNKRFEIKQSHNDLNGPRDRNLSDFSALRKLRVLGLMDVTILVSPPDEAIDRRIRTSPSEVNNLAYGIADWLGFDDRLTSWDLVIPRFRGRDDECLFGLFDSKSGVKDGNPVNAFLNTYLSSHLHTELRKLKHDETVVAALRRTFLGLERDLGFSDIASINVGASAVVCYIAGKTLYAANIGDALAVLSRDGGSAVEISQKHIALNPSETSRIRQAGGYVSTTGLLNDELAVSRNFGHFHLNPVLNANPYISAIELSEQDEFVILANRGLWDRVSYQQAVDICVSEKDDLLFAAQKLRDFAITYGADDSIMVMVIGVGDIFDSNNRRLRTSRGGSGGNRIAFGNEISMDEMNCGLVLSKKVRRGKDEMPGDSTLARLPREVAPPIGQVAICFTDIKNSTFLWETQPIAMRSAIKTHNSLLRRQLRSVGGYEVKTEGDAFMVCFSSVTSALLWCFTVQLQLLEADWPTEILESEDGRPIVVDGHVLYRGLSVRMGVHWGSPVWEIDPITKRMDYFGPVVNRASRVCSAADGGQICVSSDVIMSLKKHHGLYEKTVDDVGDDISGRTARDVLSLRKLGFSVREIGERKLKGLETAEMLSMVLPKQLTQRWELDKSKFVASVSNTSGLIAPASEAEHSIKVDQHPHRIDAALVRTVGRLCLRLEYLASGQARNGSSQNLKYLISLMDTHVRDDADEEDLYRILENVVTRIENATSSLYLSRMGGFADVLEKLSTAVELDPTYLLKALQIYVQTLSEPIIA</sequence>
<feature type="domain" description="PPM-type phosphatase" evidence="18">
    <location>
        <begin position="2228"/>
        <end position="2480"/>
    </location>
</feature>
<dbReference type="GO" id="GO:0004016">
    <property type="term" value="F:adenylate cyclase activity"/>
    <property type="evidence" value="ECO:0007669"/>
    <property type="project" value="UniProtKB-EC"/>
</dbReference>
<keyword evidence="7" id="KW-0677">Repeat</keyword>
<evidence type="ECO:0000256" key="13">
    <source>
        <dbReference type="ARBA" id="ARBA00032637"/>
    </source>
</evidence>
<dbReference type="InterPro" id="IPR036457">
    <property type="entry name" value="PPM-type-like_dom_sf"/>
</dbReference>
<feature type="compositionally biased region" description="Low complexity" evidence="15">
    <location>
        <begin position="12"/>
        <end position="25"/>
    </location>
</feature>
<dbReference type="SMART" id="SM00044">
    <property type="entry name" value="CYCc"/>
    <property type="match status" value="1"/>
</dbReference>
<dbReference type="Gene3D" id="4.10.240.10">
    <property type="entry name" value="Zn(2)-C6 fungal-type DNA-binding domain"/>
    <property type="match status" value="1"/>
</dbReference>
<dbReference type="InterPro" id="IPR055071">
    <property type="entry name" value="RA_PHLPP-like"/>
</dbReference>
<evidence type="ECO:0000256" key="14">
    <source>
        <dbReference type="SAM" id="Coils"/>
    </source>
</evidence>
<evidence type="ECO:0000256" key="12">
    <source>
        <dbReference type="ARBA" id="ARBA00032597"/>
    </source>
</evidence>
<dbReference type="PROSITE" id="PS50200">
    <property type="entry name" value="RA"/>
    <property type="match status" value="1"/>
</dbReference>
<evidence type="ECO:0000313" key="19">
    <source>
        <dbReference type="EMBL" id="OZJ04056.1"/>
    </source>
</evidence>
<dbReference type="PROSITE" id="PS51450">
    <property type="entry name" value="LRR"/>
    <property type="match status" value="6"/>
</dbReference>
<comment type="caution">
    <text evidence="19">The sequence shown here is derived from an EMBL/GenBank/DDBJ whole genome shotgun (WGS) entry which is preliminary data.</text>
</comment>
<dbReference type="SUPFAM" id="SSF81606">
    <property type="entry name" value="PP2C-like"/>
    <property type="match status" value="1"/>
</dbReference>
<keyword evidence="20" id="KW-1185">Reference proteome</keyword>